<name>A0A0C3FFV1_PILCF</name>
<gene>
    <name evidence="1" type="ORF">PILCRDRAFT_823956</name>
</gene>
<evidence type="ECO:0000313" key="2">
    <source>
        <dbReference type="Proteomes" id="UP000054166"/>
    </source>
</evidence>
<accession>A0A0C3FFV1</accession>
<dbReference type="Proteomes" id="UP000054166">
    <property type="component" value="Unassembled WGS sequence"/>
</dbReference>
<keyword evidence="2" id="KW-1185">Reference proteome</keyword>
<reference evidence="2" key="2">
    <citation type="submission" date="2015-01" db="EMBL/GenBank/DDBJ databases">
        <title>Evolutionary Origins and Diversification of the Mycorrhizal Mutualists.</title>
        <authorList>
            <consortium name="DOE Joint Genome Institute"/>
            <consortium name="Mycorrhizal Genomics Consortium"/>
            <person name="Kohler A."/>
            <person name="Kuo A."/>
            <person name="Nagy L.G."/>
            <person name="Floudas D."/>
            <person name="Copeland A."/>
            <person name="Barry K.W."/>
            <person name="Cichocki N."/>
            <person name="Veneault-Fourrey C."/>
            <person name="LaButti K."/>
            <person name="Lindquist E.A."/>
            <person name="Lipzen A."/>
            <person name="Lundell T."/>
            <person name="Morin E."/>
            <person name="Murat C."/>
            <person name="Riley R."/>
            <person name="Ohm R."/>
            <person name="Sun H."/>
            <person name="Tunlid A."/>
            <person name="Henrissat B."/>
            <person name="Grigoriev I.V."/>
            <person name="Hibbett D.S."/>
            <person name="Martin F."/>
        </authorList>
    </citation>
    <scope>NUCLEOTIDE SEQUENCE [LARGE SCALE GENOMIC DNA]</scope>
    <source>
        <strain evidence="2">F 1598</strain>
    </source>
</reference>
<protein>
    <submittedName>
        <fullName evidence="1">Uncharacterized protein</fullName>
    </submittedName>
</protein>
<organism evidence="1 2">
    <name type="scientific">Piloderma croceum (strain F 1598)</name>
    <dbReference type="NCBI Taxonomy" id="765440"/>
    <lineage>
        <taxon>Eukaryota</taxon>
        <taxon>Fungi</taxon>
        <taxon>Dikarya</taxon>
        <taxon>Basidiomycota</taxon>
        <taxon>Agaricomycotina</taxon>
        <taxon>Agaricomycetes</taxon>
        <taxon>Agaricomycetidae</taxon>
        <taxon>Atheliales</taxon>
        <taxon>Atheliaceae</taxon>
        <taxon>Piloderma</taxon>
    </lineage>
</organism>
<dbReference type="HOGENOM" id="CLU_2942618_0_0_1"/>
<proteinExistence type="predicted"/>
<dbReference type="EMBL" id="KN833013">
    <property type="protein sequence ID" value="KIM78851.1"/>
    <property type="molecule type" value="Genomic_DNA"/>
</dbReference>
<dbReference type="AlphaFoldDB" id="A0A0C3FFV1"/>
<sequence length="60" mass="6836">MNTTTLHLLEGHAPKYWFKLTRACVRAKTTRLMRVCNLLPKEAAAKIVLKDDRGVGYYDG</sequence>
<reference evidence="1 2" key="1">
    <citation type="submission" date="2014-04" db="EMBL/GenBank/DDBJ databases">
        <authorList>
            <consortium name="DOE Joint Genome Institute"/>
            <person name="Kuo A."/>
            <person name="Tarkka M."/>
            <person name="Buscot F."/>
            <person name="Kohler A."/>
            <person name="Nagy L.G."/>
            <person name="Floudas D."/>
            <person name="Copeland A."/>
            <person name="Barry K.W."/>
            <person name="Cichocki N."/>
            <person name="Veneault-Fourrey C."/>
            <person name="LaButti K."/>
            <person name="Lindquist E.A."/>
            <person name="Lipzen A."/>
            <person name="Lundell T."/>
            <person name="Morin E."/>
            <person name="Murat C."/>
            <person name="Sun H."/>
            <person name="Tunlid A."/>
            <person name="Henrissat B."/>
            <person name="Grigoriev I.V."/>
            <person name="Hibbett D.S."/>
            <person name="Martin F."/>
            <person name="Nordberg H.P."/>
            <person name="Cantor M.N."/>
            <person name="Hua S.X."/>
        </authorList>
    </citation>
    <scope>NUCLEOTIDE SEQUENCE [LARGE SCALE GENOMIC DNA]</scope>
    <source>
        <strain evidence="1 2">F 1598</strain>
    </source>
</reference>
<evidence type="ECO:0000313" key="1">
    <source>
        <dbReference type="EMBL" id="KIM78851.1"/>
    </source>
</evidence>
<dbReference type="InParanoid" id="A0A0C3FFV1"/>